<dbReference type="InterPro" id="IPR014347">
    <property type="entry name" value="Tautomerase/MIF_sf"/>
</dbReference>
<evidence type="ECO:0000259" key="3">
    <source>
        <dbReference type="Pfam" id="PF01361"/>
    </source>
</evidence>
<protein>
    <submittedName>
        <fullName evidence="4">Tautomerase family protein</fullName>
    </submittedName>
</protein>
<name>A0ABS3UB09_9ACTN</name>
<keyword evidence="5" id="KW-1185">Reference proteome</keyword>
<dbReference type="Proteomes" id="UP000679690">
    <property type="component" value="Unassembled WGS sequence"/>
</dbReference>
<dbReference type="RefSeq" id="WP_208465065.1">
    <property type="nucleotide sequence ID" value="NZ_JAGFNS010000001.1"/>
</dbReference>
<comment type="caution">
    <text evidence="4">The sequence shown here is derived from an EMBL/GenBank/DDBJ whole genome shotgun (WGS) entry which is preliminary data.</text>
</comment>
<dbReference type="Gene3D" id="3.30.429.10">
    <property type="entry name" value="Macrophage Migration Inhibitory Factor"/>
    <property type="match status" value="1"/>
</dbReference>
<evidence type="ECO:0000313" key="5">
    <source>
        <dbReference type="Proteomes" id="UP000679690"/>
    </source>
</evidence>
<proteinExistence type="predicted"/>
<sequence>MKGTATVPHVSIKHFTRTFTEAEKADLVASMTGVVTRVFDTEPGTVSIAVESVDPAEWMTAVHAPDIAAKQHQLWKRPDYGSPLPIDQPENEGSR</sequence>
<evidence type="ECO:0000256" key="1">
    <source>
        <dbReference type="ARBA" id="ARBA00023235"/>
    </source>
</evidence>
<keyword evidence="1" id="KW-0413">Isomerase</keyword>
<dbReference type="EMBL" id="JAGFNS010000001">
    <property type="protein sequence ID" value="MBO3735952.1"/>
    <property type="molecule type" value="Genomic_DNA"/>
</dbReference>
<reference evidence="4 5" key="1">
    <citation type="submission" date="2021-03" db="EMBL/GenBank/DDBJ databases">
        <title>Actinoplanes flavus sp. nov., a novel actinomycete isolated from Coconut Palm rhizosphere soil.</title>
        <authorList>
            <person name="Luo X."/>
        </authorList>
    </citation>
    <scope>NUCLEOTIDE SEQUENCE [LARGE SCALE GENOMIC DNA]</scope>
    <source>
        <strain evidence="4 5">NEAU-H7</strain>
    </source>
</reference>
<evidence type="ECO:0000256" key="2">
    <source>
        <dbReference type="SAM" id="MobiDB-lite"/>
    </source>
</evidence>
<dbReference type="Pfam" id="PF01361">
    <property type="entry name" value="Tautomerase"/>
    <property type="match status" value="1"/>
</dbReference>
<dbReference type="InterPro" id="IPR004370">
    <property type="entry name" value="4-OT-like_dom"/>
</dbReference>
<feature type="region of interest" description="Disordered" evidence="2">
    <location>
        <begin position="73"/>
        <end position="95"/>
    </location>
</feature>
<accession>A0ABS3UB09</accession>
<evidence type="ECO:0000313" key="4">
    <source>
        <dbReference type="EMBL" id="MBO3735952.1"/>
    </source>
</evidence>
<gene>
    <name evidence="4" type="ORF">J5X75_00265</name>
</gene>
<organism evidence="4 5">
    <name type="scientific">Actinoplanes flavus</name>
    <dbReference type="NCBI Taxonomy" id="2820290"/>
    <lineage>
        <taxon>Bacteria</taxon>
        <taxon>Bacillati</taxon>
        <taxon>Actinomycetota</taxon>
        <taxon>Actinomycetes</taxon>
        <taxon>Micromonosporales</taxon>
        <taxon>Micromonosporaceae</taxon>
        <taxon>Actinoplanes</taxon>
    </lineage>
</organism>
<feature type="domain" description="4-oxalocrotonate tautomerase-like" evidence="3">
    <location>
        <begin position="8"/>
        <end position="62"/>
    </location>
</feature>
<dbReference type="SUPFAM" id="SSF55331">
    <property type="entry name" value="Tautomerase/MIF"/>
    <property type="match status" value="1"/>
</dbReference>